<dbReference type="PANTHER" id="PTHR10257:SF3">
    <property type="entry name" value="SERINE_THREONINE-PROTEIN PHOSPHATASE 2A 56 KDA REGULATORY SUBUNIT GAMMA ISOFORM"/>
    <property type="match status" value="1"/>
</dbReference>
<dbReference type="SUPFAM" id="SSF48371">
    <property type="entry name" value="ARM repeat"/>
    <property type="match status" value="1"/>
</dbReference>
<dbReference type="InterPro" id="IPR002554">
    <property type="entry name" value="PP2A_B56"/>
</dbReference>
<dbReference type="GO" id="GO:0000159">
    <property type="term" value="C:protein phosphatase type 2A complex"/>
    <property type="evidence" value="ECO:0007669"/>
    <property type="project" value="InterPro"/>
</dbReference>
<dbReference type="Gene3D" id="1.25.10.10">
    <property type="entry name" value="Leucine-rich Repeat Variant"/>
    <property type="match status" value="1"/>
</dbReference>
<sequence>MRASLNRIQGPRIVQPVIKNKVSPLLIPSSSQGTVLAVENPIDLEASKSNEIIKTHHPILTPASELSENRPLLHSVSSMIFDLNDLLNFKVEPRLVDASKEDICELFNDKCKQCLQVCDFNDDDQQKEKQSKQEILEDILAVISNPNVVELFSEKEYLALFQMFTRNVIRTTPPPPDIWFAPVSIDFTLDRIEERGWSHLSLFYDILIAFFANSNYKPDFCLQECHKLLNHVISMFISPDNREREKIMKLFHGIYRTMKKLRNSSRKQISKFLRTSIHSPHPRLGISEILNAFVPIIAGFKIPVHKENVYFFEEVLLPLHTSPHLHMFHTALVNTVTTYLSKDEKSVNKVYNMIIDHWPVTAPTKQILLLNEMELLFSLIKNHADLQSIKKICKVIASCSSSQNFTVAERSLMLWESDSFMSLVTSSSKYIFPILIPDIYKTATSHWCFDVRTLALNAMRVLKGCDMQSFERYGVSFKKSESEKIMMEISKGKFWNSLIDHFVIEPEQESKRNILRTIYIGCEALNKSIEPTIISPTSEKKPKPSMSPKSPQPILKCIMNASKSPQAIRSTRK</sequence>
<feature type="region of interest" description="Disordered" evidence="1">
    <location>
        <begin position="533"/>
        <end position="573"/>
    </location>
</feature>
<proteinExistence type="predicted"/>
<dbReference type="GO" id="GO:0007165">
    <property type="term" value="P:signal transduction"/>
    <property type="evidence" value="ECO:0007669"/>
    <property type="project" value="InterPro"/>
</dbReference>
<dbReference type="Pfam" id="PF01603">
    <property type="entry name" value="B56"/>
    <property type="match status" value="1"/>
</dbReference>
<feature type="compositionally biased region" description="Polar residues" evidence="1">
    <location>
        <begin position="561"/>
        <end position="573"/>
    </location>
</feature>
<dbReference type="GO" id="GO:0019888">
    <property type="term" value="F:protein phosphatase regulator activity"/>
    <property type="evidence" value="ECO:0007669"/>
    <property type="project" value="InterPro"/>
</dbReference>
<dbReference type="VEuPathDB" id="TrichDB:TRFO_25961"/>
<dbReference type="GeneID" id="94839364"/>
<dbReference type="InterPro" id="IPR011989">
    <property type="entry name" value="ARM-like"/>
</dbReference>
<accession>A0A1J4K549</accession>
<evidence type="ECO:0000313" key="2">
    <source>
        <dbReference type="EMBL" id="OHT06106.1"/>
    </source>
</evidence>
<evidence type="ECO:0000256" key="1">
    <source>
        <dbReference type="SAM" id="MobiDB-lite"/>
    </source>
</evidence>
<gene>
    <name evidence="2" type="ORF">TRFO_25961</name>
</gene>
<dbReference type="EMBL" id="MLAK01000736">
    <property type="protein sequence ID" value="OHT06106.1"/>
    <property type="molecule type" value="Genomic_DNA"/>
</dbReference>
<evidence type="ECO:0000313" key="3">
    <source>
        <dbReference type="Proteomes" id="UP000179807"/>
    </source>
</evidence>
<keyword evidence="3" id="KW-1185">Reference proteome</keyword>
<protein>
    <submittedName>
        <fullName evidence="2">Phosphoprotein phosphatase</fullName>
    </submittedName>
</protein>
<dbReference type="OrthoDB" id="10264446at2759"/>
<organism evidence="2 3">
    <name type="scientific">Tritrichomonas foetus</name>
    <dbReference type="NCBI Taxonomy" id="1144522"/>
    <lineage>
        <taxon>Eukaryota</taxon>
        <taxon>Metamonada</taxon>
        <taxon>Parabasalia</taxon>
        <taxon>Tritrichomonadida</taxon>
        <taxon>Tritrichomonadidae</taxon>
        <taxon>Tritrichomonas</taxon>
    </lineage>
</organism>
<name>A0A1J4K549_9EUKA</name>
<dbReference type="RefSeq" id="XP_068359242.1">
    <property type="nucleotide sequence ID" value="XM_068504660.1"/>
</dbReference>
<reference evidence="2" key="1">
    <citation type="submission" date="2016-10" db="EMBL/GenBank/DDBJ databases">
        <authorList>
            <person name="Benchimol M."/>
            <person name="Almeida L.G."/>
            <person name="Vasconcelos A.T."/>
            <person name="Perreira-Neves A."/>
            <person name="Rosa I.A."/>
            <person name="Tasca T."/>
            <person name="Bogo M.R."/>
            <person name="de Souza W."/>
        </authorList>
    </citation>
    <scope>NUCLEOTIDE SEQUENCE [LARGE SCALE GENOMIC DNA]</scope>
    <source>
        <strain evidence="2">K</strain>
    </source>
</reference>
<feature type="compositionally biased region" description="Low complexity" evidence="1">
    <location>
        <begin position="544"/>
        <end position="553"/>
    </location>
</feature>
<dbReference type="PANTHER" id="PTHR10257">
    <property type="entry name" value="SERINE/THREONINE PROTEIN PHOSPHATASE 2A PP2A REGULATORY SUBUNIT B"/>
    <property type="match status" value="1"/>
</dbReference>
<dbReference type="FunFam" id="1.25.10.10:FF:000331">
    <property type="entry name" value="Phosphoprotein phosphatase, putative"/>
    <property type="match status" value="1"/>
</dbReference>
<dbReference type="InterPro" id="IPR016024">
    <property type="entry name" value="ARM-type_fold"/>
</dbReference>
<dbReference type="Proteomes" id="UP000179807">
    <property type="component" value="Unassembled WGS sequence"/>
</dbReference>
<comment type="caution">
    <text evidence="2">The sequence shown here is derived from an EMBL/GenBank/DDBJ whole genome shotgun (WGS) entry which is preliminary data.</text>
</comment>
<dbReference type="AlphaFoldDB" id="A0A1J4K549"/>